<evidence type="ECO:0000313" key="5">
    <source>
        <dbReference type="Proteomes" id="UP001165121"/>
    </source>
</evidence>
<feature type="compositionally biased region" description="Polar residues" evidence="2">
    <location>
        <begin position="321"/>
        <end position="340"/>
    </location>
</feature>
<evidence type="ECO:0000256" key="1">
    <source>
        <dbReference type="PROSITE-ProRule" id="PRU00047"/>
    </source>
</evidence>
<evidence type="ECO:0000256" key="2">
    <source>
        <dbReference type="SAM" id="MobiDB-lite"/>
    </source>
</evidence>
<organism evidence="4 5">
    <name type="scientific">Phytophthora fragariaefolia</name>
    <dbReference type="NCBI Taxonomy" id="1490495"/>
    <lineage>
        <taxon>Eukaryota</taxon>
        <taxon>Sar</taxon>
        <taxon>Stramenopiles</taxon>
        <taxon>Oomycota</taxon>
        <taxon>Peronosporomycetes</taxon>
        <taxon>Peronosporales</taxon>
        <taxon>Peronosporaceae</taxon>
        <taxon>Phytophthora</taxon>
    </lineage>
</organism>
<keyword evidence="1" id="KW-0863">Zinc-finger</keyword>
<evidence type="ECO:0000259" key="3">
    <source>
        <dbReference type="PROSITE" id="PS50158"/>
    </source>
</evidence>
<dbReference type="EMBL" id="BSXT01002292">
    <property type="protein sequence ID" value="GMF48218.1"/>
    <property type="molecule type" value="Genomic_DNA"/>
</dbReference>
<evidence type="ECO:0000313" key="4">
    <source>
        <dbReference type="EMBL" id="GMF48218.1"/>
    </source>
</evidence>
<dbReference type="GO" id="GO:0008270">
    <property type="term" value="F:zinc ion binding"/>
    <property type="evidence" value="ECO:0007669"/>
    <property type="project" value="UniProtKB-KW"/>
</dbReference>
<feature type="domain" description="CCHC-type" evidence="3">
    <location>
        <begin position="253"/>
        <end position="267"/>
    </location>
</feature>
<comment type="caution">
    <text evidence="4">The sequence shown here is derived from an EMBL/GenBank/DDBJ whole genome shotgun (WGS) entry which is preliminary data.</text>
</comment>
<reference evidence="4" key="1">
    <citation type="submission" date="2023-04" db="EMBL/GenBank/DDBJ databases">
        <title>Phytophthora fragariaefolia NBRC 109709.</title>
        <authorList>
            <person name="Ichikawa N."/>
            <person name="Sato H."/>
            <person name="Tonouchi N."/>
        </authorList>
    </citation>
    <scope>NUCLEOTIDE SEQUENCE</scope>
    <source>
        <strain evidence="4">NBRC 109709</strain>
    </source>
</reference>
<dbReference type="PROSITE" id="PS50158">
    <property type="entry name" value="ZF_CCHC"/>
    <property type="match status" value="1"/>
</dbReference>
<keyword evidence="5" id="KW-1185">Reference proteome</keyword>
<protein>
    <submittedName>
        <fullName evidence="4">Unnamed protein product</fullName>
    </submittedName>
</protein>
<dbReference type="GO" id="GO:0003676">
    <property type="term" value="F:nucleic acid binding"/>
    <property type="evidence" value="ECO:0007669"/>
    <property type="project" value="InterPro"/>
</dbReference>
<keyword evidence="1" id="KW-0479">Metal-binding</keyword>
<keyword evidence="1" id="KW-0862">Zinc</keyword>
<dbReference type="InterPro" id="IPR001878">
    <property type="entry name" value="Znf_CCHC"/>
</dbReference>
<dbReference type="AlphaFoldDB" id="A0A9W7CYZ7"/>
<dbReference type="OrthoDB" id="128958at2759"/>
<feature type="region of interest" description="Disordered" evidence="2">
    <location>
        <begin position="316"/>
        <end position="340"/>
    </location>
</feature>
<proteinExistence type="predicted"/>
<accession>A0A9W7CYZ7</accession>
<sequence length="340" mass="39128">MLREGTEDEWVIIKGLVEGTIVCRKFPPFTAQLMRTEERLRFLGTIQAQVEGHLRFSLGNENPVPIVYQTTNGILDTIIAAAETRKIHSPHHSAMLQAVKTASYDSVTNSVHLFFFTRTAAKYARLSVPFRRYMHTLHNVHGDSNIRQNIWERQDTELTELMSAARKYTIRLVNVSRFMDISRLHAFLKSNLAVPFEMEELDECGPRSHTSNEWEVRFKLDGCPDKLKGIRRINWFGTWIIVRHPHIQARKQCMTCGEQGHYMKQCKLAPKELQGKGCITVREKDITQLAVEPPTFTSLQELKSVIAARLAELKPEDCRSRSNSHSTTTEQPWKTQVNKK</sequence>
<gene>
    <name evidence="4" type="ORF">Pfra01_001853200</name>
</gene>
<name>A0A9W7CYZ7_9STRA</name>
<dbReference type="Proteomes" id="UP001165121">
    <property type="component" value="Unassembled WGS sequence"/>
</dbReference>